<keyword evidence="3" id="KW-1185">Reference proteome</keyword>
<keyword evidence="1" id="KW-0812">Transmembrane</keyword>
<dbReference type="RefSeq" id="WP_306990657.1">
    <property type="nucleotide sequence ID" value="NZ_JAUSUT010000001.1"/>
</dbReference>
<accession>A0ABU0ERY4</accession>
<gene>
    <name evidence="2" type="ORF">FB470_002041</name>
</gene>
<feature type="transmembrane region" description="Helical" evidence="1">
    <location>
        <begin position="220"/>
        <end position="239"/>
    </location>
</feature>
<evidence type="ECO:0008006" key="4">
    <source>
        <dbReference type="Google" id="ProtNLM"/>
    </source>
</evidence>
<evidence type="ECO:0000313" key="3">
    <source>
        <dbReference type="Proteomes" id="UP001229651"/>
    </source>
</evidence>
<reference evidence="2 3" key="1">
    <citation type="submission" date="2023-07" db="EMBL/GenBank/DDBJ databases">
        <title>Sequencing the genomes of 1000 actinobacteria strains.</title>
        <authorList>
            <person name="Klenk H.-P."/>
        </authorList>
    </citation>
    <scope>NUCLEOTIDE SEQUENCE [LARGE SCALE GENOMIC DNA]</scope>
    <source>
        <strain evidence="2 3">DSM 45805</strain>
    </source>
</reference>
<comment type="caution">
    <text evidence="2">The sequence shown here is derived from an EMBL/GenBank/DDBJ whole genome shotgun (WGS) entry which is preliminary data.</text>
</comment>
<dbReference type="EMBL" id="JAUSUT010000001">
    <property type="protein sequence ID" value="MDQ0378047.1"/>
    <property type="molecule type" value="Genomic_DNA"/>
</dbReference>
<keyword evidence="1" id="KW-0472">Membrane</keyword>
<feature type="transmembrane region" description="Helical" evidence="1">
    <location>
        <begin position="34"/>
        <end position="53"/>
    </location>
</feature>
<sequence>MESTRHRVYEPHLGEPAATDPLEVAILDKTRSHLITTGAFAALAAALILLFLPGGAGRGTVAGACAALAGHRVLLLIRRVRPLAKLLELPTVVLTPGPGQLRVSGTTVSIALPGPGPRWARARMPRSKQLVLARERRVFMLGPDRRGRLVLAAPGSIAGHFGRVRPTPAAGSGEPPAGTTVSAAFLGESQRRAALTIALAPVAGALVWVIAEMFPGGSPVGGAIGGGAAYLAFAIVRLVHVRRLARAARTGDWTELGATLDTPITPGSPGTGHATGRVTMPDGTVVHARFGRQPLDLLVNVRATGRLWVLGTPERGTAVVAGLPDHPVLGPVRLG</sequence>
<organism evidence="2 3">
    <name type="scientific">Amycolatopsis thermophila</name>
    <dbReference type="NCBI Taxonomy" id="206084"/>
    <lineage>
        <taxon>Bacteria</taxon>
        <taxon>Bacillati</taxon>
        <taxon>Actinomycetota</taxon>
        <taxon>Actinomycetes</taxon>
        <taxon>Pseudonocardiales</taxon>
        <taxon>Pseudonocardiaceae</taxon>
        <taxon>Amycolatopsis</taxon>
    </lineage>
</organism>
<evidence type="ECO:0000256" key="1">
    <source>
        <dbReference type="SAM" id="Phobius"/>
    </source>
</evidence>
<name>A0ABU0ERY4_9PSEU</name>
<keyword evidence="1" id="KW-1133">Transmembrane helix</keyword>
<feature type="transmembrane region" description="Helical" evidence="1">
    <location>
        <begin position="59"/>
        <end position="77"/>
    </location>
</feature>
<evidence type="ECO:0000313" key="2">
    <source>
        <dbReference type="EMBL" id="MDQ0378047.1"/>
    </source>
</evidence>
<proteinExistence type="predicted"/>
<dbReference type="Proteomes" id="UP001229651">
    <property type="component" value="Unassembled WGS sequence"/>
</dbReference>
<protein>
    <recommendedName>
        <fullName evidence="4">PH domain-containing protein</fullName>
    </recommendedName>
</protein>
<feature type="transmembrane region" description="Helical" evidence="1">
    <location>
        <begin position="193"/>
        <end position="214"/>
    </location>
</feature>